<dbReference type="EMBL" id="JAEACQ010000145">
    <property type="protein sequence ID" value="MBL7626634.1"/>
    <property type="molecule type" value="Genomic_DNA"/>
</dbReference>
<dbReference type="InterPro" id="IPR036291">
    <property type="entry name" value="NAD(P)-bd_dom_sf"/>
</dbReference>
<dbReference type="Gene3D" id="3.40.50.720">
    <property type="entry name" value="NAD(P)-binding Rossmann-like Domain"/>
    <property type="match status" value="1"/>
</dbReference>
<protein>
    <submittedName>
        <fullName evidence="3">SDR family oxidoreductase</fullName>
    </submittedName>
</protein>
<dbReference type="Pfam" id="PF13561">
    <property type="entry name" value="adh_short_C2"/>
    <property type="match status" value="1"/>
</dbReference>
<dbReference type="RefSeq" id="WP_203005606.1">
    <property type="nucleotide sequence ID" value="NZ_JADWYU010000100.1"/>
</dbReference>
<dbReference type="GO" id="GO:0016616">
    <property type="term" value="F:oxidoreductase activity, acting on the CH-OH group of donors, NAD or NADP as acceptor"/>
    <property type="evidence" value="ECO:0007669"/>
    <property type="project" value="TreeGrafter"/>
</dbReference>
<accession>A0A937RFV1</accession>
<dbReference type="PRINTS" id="PR00080">
    <property type="entry name" value="SDRFAMILY"/>
</dbReference>
<proteinExistence type="inferred from homology"/>
<dbReference type="AlphaFoldDB" id="A0A937RFV1"/>
<dbReference type="Proteomes" id="UP000604475">
    <property type="component" value="Unassembled WGS sequence"/>
</dbReference>
<reference evidence="3" key="1">
    <citation type="submission" date="2020-12" db="EMBL/GenBank/DDBJ databases">
        <title>Genomic characterization of non-nitrogen-fixing Frankia strains.</title>
        <authorList>
            <person name="Carlos-Shanley C."/>
            <person name="Guerra T."/>
            <person name="Hahn D."/>
        </authorList>
    </citation>
    <scope>NUCLEOTIDE SEQUENCE</scope>
    <source>
        <strain evidence="3">CN6</strain>
    </source>
</reference>
<dbReference type="PANTHER" id="PTHR42760">
    <property type="entry name" value="SHORT-CHAIN DEHYDROGENASES/REDUCTASES FAMILY MEMBER"/>
    <property type="match status" value="1"/>
</dbReference>
<comment type="similarity">
    <text evidence="1">Belongs to the short-chain dehydrogenases/reductases (SDR) family.</text>
</comment>
<evidence type="ECO:0000256" key="1">
    <source>
        <dbReference type="ARBA" id="ARBA00006484"/>
    </source>
</evidence>
<organism evidence="3 4">
    <name type="scientific">Frankia nepalensis</name>
    <dbReference type="NCBI Taxonomy" id="1836974"/>
    <lineage>
        <taxon>Bacteria</taxon>
        <taxon>Bacillati</taxon>
        <taxon>Actinomycetota</taxon>
        <taxon>Actinomycetes</taxon>
        <taxon>Frankiales</taxon>
        <taxon>Frankiaceae</taxon>
        <taxon>Frankia</taxon>
    </lineage>
</organism>
<comment type="caution">
    <text evidence="3">The sequence shown here is derived from an EMBL/GenBank/DDBJ whole genome shotgun (WGS) entry which is preliminary data.</text>
</comment>
<keyword evidence="2" id="KW-0560">Oxidoreductase</keyword>
<evidence type="ECO:0000256" key="2">
    <source>
        <dbReference type="ARBA" id="ARBA00023002"/>
    </source>
</evidence>
<gene>
    <name evidence="3" type="ORF">I7412_05510</name>
</gene>
<keyword evidence="4" id="KW-1185">Reference proteome</keyword>
<dbReference type="InterPro" id="IPR020904">
    <property type="entry name" value="Sc_DH/Rdtase_CS"/>
</dbReference>
<dbReference type="PANTHER" id="PTHR42760:SF115">
    <property type="entry name" value="3-OXOACYL-[ACYL-CARRIER-PROTEIN] REDUCTASE FABG"/>
    <property type="match status" value="1"/>
</dbReference>
<dbReference type="InterPro" id="IPR002347">
    <property type="entry name" value="SDR_fam"/>
</dbReference>
<dbReference type="PRINTS" id="PR00081">
    <property type="entry name" value="GDHRDH"/>
</dbReference>
<evidence type="ECO:0000313" key="3">
    <source>
        <dbReference type="EMBL" id="MBL7626634.1"/>
    </source>
</evidence>
<dbReference type="SUPFAM" id="SSF51735">
    <property type="entry name" value="NAD(P)-binding Rossmann-fold domains"/>
    <property type="match status" value="1"/>
</dbReference>
<sequence>MAASTEQRPAGDGLPGAGFRLDGRVAVVTGASSGLGAAVARALAGAGARVAVVARREDRLATLAKEIDGLAVGADLLVPEQVDAVVPRVAAELGGPEILVNAAGNVFSEDRAEDEPADAVASTLALNLVAPFRLSQQVFGHMRAAGRGAITNVSSISGRVGIPGIPQASYAASKAGLSGLTAELAVQWARHRIRVNTVAPGFFRSEITESLYATERGQTWLRRNTPLPDDGIAQDMVGAVLWLVSDAGRYVTGQTIVVDGGWTAR</sequence>
<dbReference type="PROSITE" id="PS00061">
    <property type="entry name" value="ADH_SHORT"/>
    <property type="match status" value="1"/>
</dbReference>
<dbReference type="FunFam" id="3.40.50.720:FF:000084">
    <property type="entry name" value="Short-chain dehydrogenase reductase"/>
    <property type="match status" value="1"/>
</dbReference>
<evidence type="ECO:0000313" key="4">
    <source>
        <dbReference type="Proteomes" id="UP000604475"/>
    </source>
</evidence>
<name>A0A937RFV1_9ACTN</name>